<name>A0ABU0TQ98_MICTR</name>
<reference evidence="2 3" key="1">
    <citation type="submission" date="2023-07" db="EMBL/GenBank/DDBJ databases">
        <title>Functional and genomic diversity of the sorghum phyllosphere microbiome.</title>
        <authorList>
            <person name="Shade A."/>
        </authorList>
    </citation>
    <scope>NUCLEOTIDE SEQUENCE [LARGE SCALE GENOMIC DNA]</scope>
    <source>
        <strain evidence="2 3">SORGH_AS_1207</strain>
    </source>
</reference>
<proteinExistence type="predicted"/>
<dbReference type="Proteomes" id="UP001226691">
    <property type="component" value="Unassembled WGS sequence"/>
</dbReference>
<keyword evidence="3" id="KW-1185">Reference proteome</keyword>
<organism evidence="2 3">
    <name type="scientific">Microbacterium trichothecenolyticum</name>
    <name type="common">Aureobacterium trichothecenolyticum</name>
    <dbReference type="NCBI Taxonomy" id="69370"/>
    <lineage>
        <taxon>Bacteria</taxon>
        <taxon>Bacillati</taxon>
        <taxon>Actinomycetota</taxon>
        <taxon>Actinomycetes</taxon>
        <taxon>Micrococcales</taxon>
        <taxon>Microbacteriaceae</taxon>
        <taxon>Microbacterium</taxon>
    </lineage>
</organism>
<accession>A0ABU0TQ98</accession>
<feature type="compositionally biased region" description="Basic and acidic residues" evidence="1">
    <location>
        <begin position="104"/>
        <end position="117"/>
    </location>
</feature>
<dbReference type="EMBL" id="JAUTBF010000001">
    <property type="protein sequence ID" value="MDQ1121843.1"/>
    <property type="molecule type" value="Genomic_DNA"/>
</dbReference>
<feature type="region of interest" description="Disordered" evidence="1">
    <location>
        <begin position="70"/>
        <end position="117"/>
    </location>
</feature>
<protein>
    <submittedName>
        <fullName evidence="2">Uncharacterized protein</fullName>
    </submittedName>
</protein>
<evidence type="ECO:0000256" key="1">
    <source>
        <dbReference type="SAM" id="MobiDB-lite"/>
    </source>
</evidence>
<evidence type="ECO:0000313" key="2">
    <source>
        <dbReference type="EMBL" id="MDQ1121843.1"/>
    </source>
</evidence>
<comment type="caution">
    <text evidence="2">The sequence shown here is derived from an EMBL/GenBank/DDBJ whole genome shotgun (WGS) entry which is preliminary data.</text>
</comment>
<evidence type="ECO:0000313" key="3">
    <source>
        <dbReference type="Proteomes" id="UP001226691"/>
    </source>
</evidence>
<gene>
    <name evidence="2" type="ORF">QE412_000416</name>
</gene>
<sequence length="117" mass="12903">MRAVHDVLEERLGLREQIALSADPSEPSFDDLGAARFVAVQHVPDLLQAHADFLARLNDAESSHVLVGVHPVPRRGPVRNDDTTVVPVPKDMRRNADTSGGLADLHDRPFRLDLRST</sequence>